<reference evidence="8 9" key="1">
    <citation type="submission" date="2016-10" db="EMBL/GenBank/DDBJ databases">
        <authorList>
            <person name="de Groot N.N."/>
        </authorList>
    </citation>
    <scope>NUCLEOTIDE SEQUENCE [LARGE SCALE GENOMIC DNA]</scope>
    <source>
        <strain evidence="8 9">RK1</strain>
    </source>
</reference>
<evidence type="ECO:0000259" key="6">
    <source>
        <dbReference type="Pfam" id="PF07980"/>
    </source>
</evidence>
<name>A0A1I3GPR2_9SPHI</name>
<dbReference type="OrthoDB" id="5694214at2"/>
<evidence type="ECO:0000256" key="4">
    <source>
        <dbReference type="ARBA" id="ARBA00023136"/>
    </source>
</evidence>
<evidence type="ECO:0000256" key="3">
    <source>
        <dbReference type="ARBA" id="ARBA00022729"/>
    </source>
</evidence>
<gene>
    <name evidence="8" type="ORF">SAMN05444682_10362</name>
</gene>
<dbReference type="InterPro" id="IPR012944">
    <property type="entry name" value="SusD_RagB_dom"/>
</dbReference>
<accession>A0A1I3GPR2</accession>
<keyword evidence="3" id="KW-0732">Signal</keyword>
<evidence type="ECO:0000256" key="2">
    <source>
        <dbReference type="ARBA" id="ARBA00006275"/>
    </source>
</evidence>
<sequence length="579" mass="65901">MKRLFFIIISCVLLWGCSEDYLNRYPLDEISSVDFWKTTKDLELYINQFYPSAFPISGSDRLQLVFASDLSTDDVVPVEADARLRGSRVVPATGGWNYTEIRNVNYFLENYEKVEEPFESYKHFVGEAYFFRAFFYFSNLKAYGDLPWIDQTLNSDSPELYGRRIPRNEIVDLIVSDLDQSIALMTAGISHDRTRLNKEIALLFKSRICLYEGTWEKYHQGTPFGVANAEPEKFLRLAVEAAEELMNLETYSVYTPGEEDKAYFFFGETDYSSHPEVLLWKKYDLALSLGHSRQFQIARGNGGGIGLTKSLIDSYLCNDGRPIILSDGSINPLYNGDGNLISVAENRDPRLQQTIFLPGAPLQVVGGDTTRFTRPTVDNPAHTKNTTGYQVSKTLNYDPVHHNTSETLAVGYSGWIIMRYAEALLNFAEAKAELNTITQDDLNKSVNLLKKRVGMPPLILANITQDPNWLFPELPPVINEIRRERRIELVLEGFRWDDIARWAAAEQLIIGKRPLGAKFNATDYPDLSVTDFRLTNGYFDEYRDILPSGFGFDPARDYLNPISTEELVLNPSLTQNPGW</sequence>
<organism evidence="8 9">
    <name type="scientific">Parapedobacter indicus</name>
    <dbReference type="NCBI Taxonomy" id="1477437"/>
    <lineage>
        <taxon>Bacteria</taxon>
        <taxon>Pseudomonadati</taxon>
        <taxon>Bacteroidota</taxon>
        <taxon>Sphingobacteriia</taxon>
        <taxon>Sphingobacteriales</taxon>
        <taxon>Sphingobacteriaceae</taxon>
        <taxon>Parapedobacter</taxon>
    </lineage>
</organism>
<dbReference type="InterPro" id="IPR011990">
    <property type="entry name" value="TPR-like_helical_dom_sf"/>
</dbReference>
<comment type="subcellular location">
    <subcellularLocation>
        <location evidence="1">Cell outer membrane</location>
    </subcellularLocation>
</comment>
<dbReference type="Pfam" id="PF07980">
    <property type="entry name" value="SusD_RagB"/>
    <property type="match status" value="1"/>
</dbReference>
<keyword evidence="9" id="KW-1185">Reference proteome</keyword>
<protein>
    <submittedName>
        <fullName evidence="8">Starch-binding associating with outer membrane</fullName>
    </submittedName>
</protein>
<dbReference type="STRING" id="1477437.SAMN05444682_10362"/>
<comment type="similarity">
    <text evidence="2">Belongs to the SusD family.</text>
</comment>
<keyword evidence="5" id="KW-0998">Cell outer membrane</keyword>
<feature type="domain" description="RagB/SusD" evidence="6">
    <location>
        <begin position="298"/>
        <end position="579"/>
    </location>
</feature>
<evidence type="ECO:0000256" key="1">
    <source>
        <dbReference type="ARBA" id="ARBA00004442"/>
    </source>
</evidence>
<dbReference type="AlphaFoldDB" id="A0A1I3GPR2"/>
<proteinExistence type="inferred from homology"/>
<evidence type="ECO:0000313" key="8">
    <source>
        <dbReference type="EMBL" id="SFI25460.1"/>
    </source>
</evidence>
<dbReference type="InterPro" id="IPR033985">
    <property type="entry name" value="SusD-like_N"/>
</dbReference>
<evidence type="ECO:0000313" key="9">
    <source>
        <dbReference type="Proteomes" id="UP000198670"/>
    </source>
</evidence>
<dbReference type="RefSeq" id="WP_090625872.1">
    <property type="nucleotide sequence ID" value="NZ_FOQO01000003.1"/>
</dbReference>
<feature type="domain" description="SusD-like N-terminal" evidence="7">
    <location>
        <begin position="98"/>
        <end position="210"/>
    </location>
</feature>
<dbReference type="Gene3D" id="1.25.40.390">
    <property type="match status" value="1"/>
</dbReference>
<evidence type="ECO:0000256" key="5">
    <source>
        <dbReference type="ARBA" id="ARBA00023237"/>
    </source>
</evidence>
<dbReference type="GO" id="GO:0009279">
    <property type="term" value="C:cell outer membrane"/>
    <property type="evidence" value="ECO:0007669"/>
    <property type="project" value="UniProtKB-SubCell"/>
</dbReference>
<keyword evidence="4" id="KW-0472">Membrane</keyword>
<dbReference type="Pfam" id="PF14322">
    <property type="entry name" value="SusD-like_3"/>
    <property type="match status" value="1"/>
</dbReference>
<evidence type="ECO:0000259" key="7">
    <source>
        <dbReference type="Pfam" id="PF14322"/>
    </source>
</evidence>
<dbReference type="EMBL" id="FOQO01000003">
    <property type="protein sequence ID" value="SFI25460.1"/>
    <property type="molecule type" value="Genomic_DNA"/>
</dbReference>
<dbReference type="Proteomes" id="UP000198670">
    <property type="component" value="Unassembled WGS sequence"/>
</dbReference>
<dbReference type="SUPFAM" id="SSF48452">
    <property type="entry name" value="TPR-like"/>
    <property type="match status" value="1"/>
</dbReference>